<evidence type="ECO:0000313" key="2">
    <source>
        <dbReference type="EMBL" id="ABO49721.1"/>
    </source>
</evidence>
<dbReference type="STRING" id="349161.Dred_1187"/>
<evidence type="ECO:0008006" key="4">
    <source>
        <dbReference type="Google" id="ProtNLM"/>
    </source>
</evidence>
<keyword evidence="3" id="KW-1185">Reference proteome</keyword>
<name>A4J3R8_DESRM</name>
<feature type="region of interest" description="Disordered" evidence="1">
    <location>
        <begin position="46"/>
        <end position="122"/>
    </location>
</feature>
<dbReference type="EMBL" id="CP000612">
    <property type="protein sequence ID" value="ABO49721.1"/>
    <property type="molecule type" value="Genomic_DNA"/>
</dbReference>
<dbReference type="KEGG" id="drm:Dred_1187"/>
<organism evidence="2 3">
    <name type="scientific">Desulforamulus reducens (strain ATCC BAA-1160 / DSM 100696 / MI-1)</name>
    <name type="common">Desulfotomaculum reducens</name>
    <dbReference type="NCBI Taxonomy" id="349161"/>
    <lineage>
        <taxon>Bacteria</taxon>
        <taxon>Bacillati</taxon>
        <taxon>Bacillota</taxon>
        <taxon>Clostridia</taxon>
        <taxon>Eubacteriales</taxon>
        <taxon>Peptococcaceae</taxon>
        <taxon>Desulforamulus</taxon>
    </lineage>
</organism>
<dbReference type="AlphaFoldDB" id="A4J3R8"/>
<proteinExistence type="predicted"/>
<sequence>MEININLNINAPEICSTIREVAPLLLAARTTNVVNAATSAAENSKSNFSFKLPADQKENTTPDKAEVKAAPEKEKPAKANDKAKQQKEQKQEPEPAPEPEPEKTTEEPASENVNDTQPEYTMEQVRAKLMALAQDGKQAQVKKIITDCGAKKLTDIPADKYAEVMAAAEAL</sequence>
<protein>
    <recommendedName>
        <fullName evidence="4">rRNA biogenesis protein rrp5</fullName>
    </recommendedName>
</protein>
<evidence type="ECO:0000313" key="3">
    <source>
        <dbReference type="Proteomes" id="UP000001556"/>
    </source>
</evidence>
<dbReference type="HOGENOM" id="CLU_1560489_0_0_9"/>
<accession>A4J3R8</accession>
<gene>
    <name evidence="2" type="ordered locus">Dred_1187</name>
</gene>
<dbReference type="OrthoDB" id="1667378at2"/>
<dbReference type="RefSeq" id="WP_011877547.1">
    <property type="nucleotide sequence ID" value="NC_009253.1"/>
</dbReference>
<dbReference type="Proteomes" id="UP000001556">
    <property type="component" value="Chromosome"/>
</dbReference>
<reference evidence="2 3" key="1">
    <citation type="submission" date="2007-03" db="EMBL/GenBank/DDBJ databases">
        <title>Complete sequence of Desulfotomaculum reducens MI-1.</title>
        <authorList>
            <consortium name="US DOE Joint Genome Institute"/>
            <person name="Copeland A."/>
            <person name="Lucas S."/>
            <person name="Lapidus A."/>
            <person name="Barry K."/>
            <person name="Detter J.C."/>
            <person name="Glavina del Rio T."/>
            <person name="Hammon N."/>
            <person name="Israni S."/>
            <person name="Dalin E."/>
            <person name="Tice H."/>
            <person name="Pitluck S."/>
            <person name="Sims D."/>
            <person name="Brettin T."/>
            <person name="Bruce D."/>
            <person name="Han C."/>
            <person name="Tapia R."/>
            <person name="Schmutz J."/>
            <person name="Larimer F."/>
            <person name="Land M."/>
            <person name="Hauser L."/>
            <person name="Kyrpides N."/>
            <person name="Kim E."/>
            <person name="Tebo B.M."/>
            <person name="Richardson P."/>
        </authorList>
    </citation>
    <scope>NUCLEOTIDE SEQUENCE [LARGE SCALE GENOMIC DNA]</scope>
    <source>
        <strain evidence="2 3">MI-1</strain>
    </source>
</reference>
<feature type="compositionally biased region" description="Basic and acidic residues" evidence="1">
    <location>
        <begin position="54"/>
        <end position="93"/>
    </location>
</feature>
<evidence type="ECO:0000256" key="1">
    <source>
        <dbReference type="SAM" id="MobiDB-lite"/>
    </source>
</evidence>